<dbReference type="AlphaFoldDB" id="A0A9X6X566"/>
<gene>
    <name evidence="3" type="ORF">COI98_01810</name>
</gene>
<dbReference type="Pfam" id="PF08401">
    <property type="entry name" value="ArdcN"/>
    <property type="match status" value="1"/>
</dbReference>
<feature type="domain" description="N-terminal" evidence="2">
    <location>
        <begin position="20"/>
        <end position="120"/>
    </location>
</feature>
<comment type="caution">
    <text evidence="3">The sequence shown here is derived from an EMBL/GenBank/DDBJ whole genome shotgun (WGS) entry which is preliminary data.</text>
</comment>
<sequence length="612" mass="70305">MSKKRSPVSFEEKKQKVEALTKKMEKSIEGYFRSPGDLKEYLSFMAKFYRYSPSNIALIQSQFEGSKAVGSFSFWKEKGFSVNKGEKGIQILVPNRTTVKFKDKTGTWKPVAKASEEEKKQIESKNVEVKPGRLYFSVGYVFDVSQTNAKAEDLPRIFPNRWLEGSVGDYKSLYKGMEAIAEKNGVKIIEPKQELGVAKGVSYTLRKEVALNPRNSELQNVKTLLHELAHAKLHTAETHMNYSAPEKEFQAEMTAYTVSSYFGIDTSEYSLGYLANWTQGKELKDKSKLLKEVHETSTEFIETIENTLEKVKEQIHEKEVESMANIKDMDHDSLKETPAHLVTIEVLDKDIQDEGVARIHMMDAVTKEINYLSVWNPDKSDREDLYVSLMEKNGNRENVYLDNILKSDVYEKVQNSIFDGKGNQSFLLHEKDAKMSLDEIVKDERYGILVDKAEEQKNPAFSEKEVELYKEMKKEGYASIGSLEQKLNPLPHTAKHVTASMEKELGGKYEAFKRAQSHETVNDIDSIIHRVQMEERYFATKHVAIDNELITQESVIQLEHKVQEKLNKEGVTATKQTESKVVDREKQFEPFSKFAQFQNVTKKKKQEVELER</sequence>
<proteinExistence type="predicted"/>
<dbReference type="EMBL" id="NUWJ01000023">
    <property type="protein sequence ID" value="PFK27590.1"/>
    <property type="molecule type" value="Genomic_DNA"/>
</dbReference>
<organism evidence="3 4">
    <name type="scientific">Bacillus cereus</name>
    <dbReference type="NCBI Taxonomy" id="1396"/>
    <lineage>
        <taxon>Bacteria</taxon>
        <taxon>Bacillati</taxon>
        <taxon>Bacillota</taxon>
        <taxon>Bacilli</taxon>
        <taxon>Bacillales</taxon>
        <taxon>Bacillaceae</taxon>
        <taxon>Bacillus</taxon>
        <taxon>Bacillus cereus group</taxon>
    </lineage>
</organism>
<dbReference type="GO" id="GO:0003697">
    <property type="term" value="F:single-stranded DNA binding"/>
    <property type="evidence" value="ECO:0007669"/>
    <property type="project" value="InterPro"/>
</dbReference>
<evidence type="ECO:0000259" key="1">
    <source>
        <dbReference type="Pfam" id="PF06114"/>
    </source>
</evidence>
<dbReference type="Pfam" id="PF06114">
    <property type="entry name" value="Peptidase_M78"/>
    <property type="match status" value="1"/>
</dbReference>
<evidence type="ECO:0000313" key="3">
    <source>
        <dbReference type="EMBL" id="PFK27590.1"/>
    </source>
</evidence>
<dbReference type="InterPro" id="IPR010359">
    <property type="entry name" value="IrrE_HExxH"/>
</dbReference>
<protein>
    <recommendedName>
        <fullName evidence="5">ImmA/IrrE family metallo-endopeptidase</fullName>
    </recommendedName>
</protein>
<dbReference type="RefSeq" id="WP_098582666.1">
    <property type="nucleotide sequence ID" value="NZ_NUWJ01000023.1"/>
</dbReference>
<evidence type="ECO:0000313" key="4">
    <source>
        <dbReference type="Proteomes" id="UP000224413"/>
    </source>
</evidence>
<accession>A0A9X6X566</accession>
<dbReference type="Proteomes" id="UP000224413">
    <property type="component" value="Unassembled WGS sequence"/>
</dbReference>
<feature type="domain" description="IrrE N-terminal-like" evidence="1">
    <location>
        <begin position="181"/>
        <end position="267"/>
    </location>
</feature>
<reference evidence="3 4" key="1">
    <citation type="submission" date="2017-09" db="EMBL/GenBank/DDBJ databases">
        <title>Large-scale bioinformatics analysis of Bacillus genomes uncovers conserved roles of natural products in bacterial physiology.</title>
        <authorList>
            <consortium name="Agbiome Team Llc"/>
            <person name="Bleich R.M."/>
            <person name="Grubbs K.J."/>
            <person name="Santa Maria K.C."/>
            <person name="Allen S.E."/>
            <person name="Farag S."/>
            <person name="Shank E.A."/>
            <person name="Bowers A."/>
        </authorList>
    </citation>
    <scope>NUCLEOTIDE SEQUENCE [LARGE SCALE GENOMIC DNA]</scope>
    <source>
        <strain evidence="3 4">AFS083741</strain>
    </source>
</reference>
<evidence type="ECO:0000259" key="2">
    <source>
        <dbReference type="Pfam" id="PF08401"/>
    </source>
</evidence>
<evidence type="ECO:0008006" key="5">
    <source>
        <dbReference type="Google" id="ProtNLM"/>
    </source>
</evidence>
<dbReference type="InterPro" id="IPR013610">
    <property type="entry name" value="ArdC_N"/>
</dbReference>
<name>A0A9X6X566_BACCE</name>